<evidence type="ECO:0000259" key="7">
    <source>
        <dbReference type="Pfam" id="PF02803"/>
    </source>
</evidence>
<dbReference type="NCBIfam" id="NF006030">
    <property type="entry name" value="PRK08170.1"/>
    <property type="match status" value="1"/>
</dbReference>
<dbReference type="EC" id="2.3.1.16" evidence="8"/>
<keyword evidence="2 4" id="KW-0808">Transferase</keyword>
<dbReference type="PANTHER" id="PTHR18919">
    <property type="entry name" value="ACETYL-COA C-ACYLTRANSFERASE"/>
    <property type="match status" value="1"/>
</dbReference>
<proteinExistence type="inferred from homology"/>
<dbReference type="PANTHER" id="PTHR18919:SF151">
    <property type="entry name" value="BLR2427 PROTEIN"/>
    <property type="match status" value="1"/>
</dbReference>
<dbReference type="PROSITE" id="PS00737">
    <property type="entry name" value="THIOLASE_2"/>
    <property type="match status" value="1"/>
</dbReference>
<evidence type="ECO:0000259" key="6">
    <source>
        <dbReference type="Pfam" id="PF00108"/>
    </source>
</evidence>
<evidence type="ECO:0000256" key="3">
    <source>
        <dbReference type="ARBA" id="ARBA00023315"/>
    </source>
</evidence>
<dbReference type="Gene3D" id="3.40.47.10">
    <property type="match status" value="1"/>
</dbReference>
<dbReference type="Pfam" id="PF02803">
    <property type="entry name" value="Thiolase_C"/>
    <property type="match status" value="1"/>
</dbReference>
<dbReference type="InterPro" id="IPR020617">
    <property type="entry name" value="Thiolase_C"/>
</dbReference>
<dbReference type="PROSITE" id="PS00099">
    <property type="entry name" value="THIOLASE_3"/>
    <property type="match status" value="1"/>
</dbReference>
<feature type="region of interest" description="Disordered" evidence="5">
    <location>
        <begin position="428"/>
        <end position="468"/>
    </location>
</feature>
<accession>A0A157RLK8</accession>
<dbReference type="AlphaFoldDB" id="A0A157RLK8"/>
<evidence type="ECO:0000313" key="9">
    <source>
        <dbReference type="Proteomes" id="UP000077037"/>
    </source>
</evidence>
<dbReference type="EMBL" id="FKBS01000029">
    <property type="protein sequence ID" value="SAI58756.1"/>
    <property type="molecule type" value="Genomic_DNA"/>
</dbReference>
<evidence type="ECO:0000256" key="4">
    <source>
        <dbReference type="RuleBase" id="RU003557"/>
    </source>
</evidence>
<dbReference type="InterPro" id="IPR002155">
    <property type="entry name" value="Thiolase"/>
</dbReference>
<dbReference type="OrthoDB" id="6139495at2"/>
<dbReference type="InterPro" id="IPR020613">
    <property type="entry name" value="Thiolase_CS"/>
</dbReference>
<feature type="domain" description="Thiolase C-terminal" evidence="7">
    <location>
        <begin position="289"/>
        <end position="426"/>
    </location>
</feature>
<dbReference type="InterPro" id="IPR016039">
    <property type="entry name" value="Thiolase-like"/>
</dbReference>
<dbReference type="NCBIfam" id="TIGR01930">
    <property type="entry name" value="AcCoA-C-Actrans"/>
    <property type="match status" value="1"/>
</dbReference>
<reference evidence="8 9" key="1">
    <citation type="submission" date="2016-03" db="EMBL/GenBank/DDBJ databases">
        <authorList>
            <consortium name="Pathogen Informatics"/>
        </authorList>
    </citation>
    <scope>NUCLEOTIDE SEQUENCE [LARGE SCALE GENOMIC DNA]</scope>
    <source>
        <strain evidence="8 9">NCTC13364</strain>
    </source>
</reference>
<protein>
    <submittedName>
        <fullName evidence="8">Thiolase</fullName>
        <ecNumber evidence="8">2.3.1.16</ecNumber>
        <ecNumber evidence="8">2.3.1.174</ecNumber>
    </submittedName>
</protein>
<feature type="compositionally biased region" description="Basic and acidic residues" evidence="5">
    <location>
        <begin position="225"/>
        <end position="243"/>
    </location>
</feature>
<dbReference type="SUPFAM" id="SSF53901">
    <property type="entry name" value="Thiolase-like"/>
    <property type="match status" value="2"/>
</dbReference>
<evidence type="ECO:0000313" key="8">
    <source>
        <dbReference type="EMBL" id="SAI58756.1"/>
    </source>
</evidence>
<gene>
    <name evidence="8" type="primary">pcaF_1</name>
    <name evidence="8" type="ORF">SAMEA1982600_05143</name>
</gene>
<name>A0A157RLK8_9BORD</name>
<evidence type="ECO:0000256" key="2">
    <source>
        <dbReference type="ARBA" id="ARBA00022679"/>
    </source>
</evidence>
<evidence type="ECO:0000256" key="5">
    <source>
        <dbReference type="SAM" id="MobiDB-lite"/>
    </source>
</evidence>
<dbReference type="EC" id="2.3.1.174" evidence="8"/>
<sequence length="468" mass="48961">MSFQPVYVVDGARSPFLKARNAPGPFAAGDLAVQAGRALLLRQPFAPDALGEVVIGCAAPSPDEVNIGRVIALRLGCGDKVPGWTVMRNCASGMQALDSAIASIQLGRHDLVLAGGVDALSRAPVLVSDEMVQWLARWSSARNLGARLATLGQFPFRKLAPVIGLLKGLTDPVVGLSMGQTAENLATRFGIDRTAMDAYAARSHQRALAARARGDTQGELAPLVDPRKGTLHDHDDGVRDDSTPERLAKLRPVFDKPWGNVTAGNSSQVTDGAAMLLLASQAAVDQYGLKPLGRILDSQWAGLDPAQMGLGPVHAATPILQRHGLRLNDLDLWEINEAFAAQVLGCLAAWQDEAYCAEQLGTPAWGRLDQERLNVDGGAIALGHPVGASGARIVLHLLHALRARGLRRGMAAICIGGGQGGAMLVETLDGGAPGQRTAAAHDEEPAHAGQAGSASPLQPALPGTEEAR</sequence>
<dbReference type="InterPro" id="IPR020610">
    <property type="entry name" value="Thiolase_AS"/>
</dbReference>
<comment type="similarity">
    <text evidence="1 4">Belongs to the thiolase-like superfamily. Thiolase family.</text>
</comment>
<dbReference type="Proteomes" id="UP000077037">
    <property type="component" value="Unassembled WGS sequence"/>
</dbReference>
<dbReference type="Pfam" id="PF00108">
    <property type="entry name" value="Thiolase_N"/>
    <property type="match status" value="1"/>
</dbReference>
<keyword evidence="3 4" id="KW-0012">Acyltransferase</keyword>
<dbReference type="InterPro" id="IPR020616">
    <property type="entry name" value="Thiolase_N"/>
</dbReference>
<organism evidence="8 9">
    <name type="scientific">Bordetella ansorpii</name>
    <dbReference type="NCBI Taxonomy" id="288768"/>
    <lineage>
        <taxon>Bacteria</taxon>
        <taxon>Pseudomonadati</taxon>
        <taxon>Pseudomonadota</taxon>
        <taxon>Betaproteobacteria</taxon>
        <taxon>Burkholderiales</taxon>
        <taxon>Alcaligenaceae</taxon>
        <taxon>Bordetella</taxon>
    </lineage>
</organism>
<evidence type="ECO:0000256" key="1">
    <source>
        <dbReference type="ARBA" id="ARBA00010982"/>
    </source>
</evidence>
<feature type="region of interest" description="Disordered" evidence="5">
    <location>
        <begin position="211"/>
        <end position="243"/>
    </location>
</feature>
<feature type="domain" description="Thiolase N-terminal" evidence="6">
    <location>
        <begin position="6"/>
        <end position="281"/>
    </location>
</feature>
<dbReference type="GO" id="GO:0033812">
    <property type="term" value="F:3-oxoadipyl-CoA thiolase activity"/>
    <property type="evidence" value="ECO:0007669"/>
    <property type="project" value="UniProtKB-EC"/>
</dbReference>
<dbReference type="CDD" id="cd00751">
    <property type="entry name" value="thiolase"/>
    <property type="match status" value="1"/>
</dbReference>